<dbReference type="InterPro" id="IPR055199">
    <property type="entry name" value="Hda_lid"/>
</dbReference>
<keyword evidence="3" id="KW-1185">Reference proteome</keyword>
<dbReference type="InterPro" id="IPR027417">
    <property type="entry name" value="P-loop_NTPase"/>
</dbReference>
<reference evidence="3" key="1">
    <citation type="submission" date="2006-12" db="EMBL/GenBank/DDBJ databases">
        <title>Complete sequence of chromosome 1 of Verminephrobacter eiseniae EF01-2.</title>
        <authorList>
            <person name="Copeland A."/>
            <person name="Lucas S."/>
            <person name="Lapidus A."/>
            <person name="Barry K."/>
            <person name="Detter J.C."/>
            <person name="Glavina del Rio T."/>
            <person name="Dalin E."/>
            <person name="Tice H."/>
            <person name="Pitluck S."/>
            <person name="Chertkov O."/>
            <person name="Brettin T."/>
            <person name="Bruce D."/>
            <person name="Han C."/>
            <person name="Tapia R."/>
            <person name="Gilna P."/>
            <person name="Schmutz J."/>
            <person name="Larimer F."/>
            <person name="Land M."/>
            <person name="Hauser L."/>
            <person name="Kyrpides N."/>
            <person name="Kim E."/>
            <person name="Stahl D."/>
            <person name="Richardson P."/>
        </authorList>
    </citation>
    <scope>NUCLEOTIDE SEQUENCE [LARGE SCALE GENOMIC DNA]</scope>
    <source>
        <strain evidence="3">EF01-2</strain>
    </source>
</reference>
<sequence length="307" mass="33555">MRHLARRPGARAGPKCCCARLKSLPIAADVCRRCLVVVAVPCHSHLRPDAFPFACDAAADSFPVPRTAPVARISRMKQLVLDIGLATVPTLDRFFAGPNGAALQHLRLALGAGRHAATRSPVPSYLWGEPGSGKTHLLQAVCQSLREQGASVGWLDPALSAPPDFDENWTAVVLDDVQSYDSARQALAFNWFVNAISPASGAQRWVLAAGSLPPADLPLREDLRSRLGWGHVFQLQLLGEAERRSVLRQEADARGVFLGDEVMDYMLRRFARDLGSLMQLLERLDAFALSTRRAITIPLLKTMLEQP</sequence>
<dbReference type="GO" id="GO:0005886">
    <property type="term" value="C:plasma membrane"/>
    <property type="evidence" value="ECO:0007669"/>
    <property type="project" value="TreeGrafter"/>
</dbReference>
<dbReference type="KEGG" id="vei:Veis_1771"/>
<evidence type="ECO:0000313" key="3">
    <source>
        <dbReference type="Proteomes" id="UP000000374"/>
    </source>
</evidence>
<dbReference type="AlphaFoldDB" id="A1WIR8"/>
<dbReference type="Proteomes" id="UP000000374">
    <property type="component" value="Chromosome"/>
</dbReference>
<dbReference type="EMBL" id="CP000542">
    <property type="protein sequence ID" value="ABM57525.1"/>
    <property type="molecule type" value="Genomic_DNA"/>
</dbReference>
<dbReference type="InterPro" id="IPR017788">
    <property type="entry name" value="Hda"/>
</dbReference>
<dbReference type="GO" id="GO:0003688">
    <property type="term" value="F:DNA replication origin binding"/>
    <property type="evidence" value="ECO:0007669"/>
    <property type="project" value="TreeGrafter"/>
</dbReference>
<feature type="domain" description="Hda lid" evidence="1">
    <location>
        <begin position="241"/>
        <end position="304"/>
    </location>
</feature>
<name>A1WIR8_VEREI</name>
<gene>
    <name evidence="2" type="ordered locus">Veis_1771</name>
</gene>
<dbReference type="GO" id="GO:0006270">
    <property type="term" value="P:DNA replication initiation"/>
    <property type="evidence" value="ECO:0007669"/>
    <property type="project" value="TreeGrafter"/>
</dbReference>
<evidence type="ECO:0000313" key="2">
    <source>
        <dbReference type="EMBL" id="ABM57525.1"/>
    </source>
</evidence>
<proteinExistence type="predicted"/>
<dbReference type="Pfam" id="PF22688">
    <property type="entry name" value="Hda_lid"/>
    <property type="match status" value="1"/>
</dbReference>
<accession>A1WIR8</accession>
<organism evidence="2 3">
    <name type="scientific">Verminephrobacter eiseniae (strain EF01-2)</name>
    <dbReference type="NCBI Taxonomy" id="391735"/>
    <lineage>
        <taxon>Bacteria</taxon>
        <taxon>Pseudomonadati</taxon>
        <taxon>Pseudomonadota</taxon>
        <taxon>Betaproteobacteria</taxon>
        <taxon>Burkholderiales</taxon>
        <taxon>Comamonadaceae</taxon>
        <taxon>Verminephrobacter</taxon>
    </lineage>
</organism>
<dbReference type="STRING" id="391735.Veis_1771"/>
<dbReference type="Gene3D" id="3.40.50.300">
    <property type="entry name" value="P-loop containing nucleotide triphosphate hydrolases"/>
    <property type="match status" value="1"/>
</dbReference>
<dbReference type="PANTHER" id="PTHR30050:SF5">
    <property type="entry name" value="DNAA REGULATORY INACTIVATOR HDA"/>
    <property type="match status" value="1"/>
</dbReference>
<dbReference type="eggNOG" id="COG0593">
    <property type="taxonomic scope" value="Bacteria"/>
</dbReference>
<dbReference type="Gene3D" id="1.10.8.60">
    <property type="match status" value="1"/>
</dbReference>
<dbReference type="PANTHER" id="PTHR30050">
    <property type="entry name" value="CHROMOSOMAL REPLICATION INITIATOR PROTEIN DNAA"/>
    <property type="match status" value="1"/>
</dbReference>
<dbReference type="NCBIfam" id="TIGR03420">
    <property type="entry name" value="DnaA_homol_Hda"/>
    <property type="match status" value="1"/>
</dbReference>
<dbReference type="GO" id="GO:0032297">
    <property type="term" value="P:negative regulation of DNA-templated DNA replication initiation"/>
    <property type="evidence" value="ECO:0007669"/>
    <property type="project" value="InterPro"/>
</dbReference>
<protein>
    <submittedName>
        <fullName evidence="2">Chromosomal replication initiator, DnaA</fullName>
    </submittedName>
</protein>
<dbReference type="SUPFAM" id="SSF52540">
    <property type="entry name" value="P-loop containing nucleoside triphosphate hydrolases"/>
    <property type="match status" value="1"/>
</dbReference>
<evidence type="ECO:0000259" key="1">
    <source>
        <dbReference type="Pfam" id="PF22688"/>
    </source>
</evidence>
<dbReference type="HOGENOM" id="CLU_072265_1_0_4"/>